<name>A0AAW4TRG3_BIFPS</name>
<evidence type="ECO:0000313" key="2">
    <source>
        <dbReference type="Proteomes" id="UP001197735"/>
    </source>
</evidence>
<accession>A0AAW4TRG3</accession>
<protein>
    <submittedName>
        <fullName evidence="1">Uncharacterized protein</fullName>
    </submittedName>
</protein>
<dbReference type="EMBL" id="JAHXEI010000002">
    <property type="protein sequence ID" value="MCB4880129.1"/>
    <property type="molecule type" value="Genomic_DNA"/>
</dbReference>
<organism evidence="1 2">
    <name type="scientific">Bifidobacterium pseudocatenulatum</name>
    <dbReference type="NCBI Taxonomy" id="28026"/>
    <lineage>
        <taxon>Bacteria</taxon>
        <taxon>Bacillati</taxon>
        <taxon>Actinomycetota</taxon>
        <taxon>Actinomycetes</taxon>
        <taxon>Bifidobacteriales</taxon>
        <taxon>Bifidobacteriaceae</taxon>
        <taxon>Bifidobacterium</taxon>
    </lineage>
</organism>
<sequence length="103" mass="11693">MLGFIRLDCGQGGDILLHGNVLSHQPALIDLQKSRKKMGDIGTRHGFAAHVLTHMTFAKFDIELLSRMHKVNLFDIAERHSDVQPVGERFRHTSPFSSIFIKR</sequence>
<reference evidence="1" key="1">
    <citation type="submission" date="2021-07" db="EMBL/GenBank/DDBJ databases">
        <title>Xylan utilisation by Bifidobacterium pseudocatenulatum.</title>
        <authorList>
            <person name="Watanabe Y."/>
        </authorList>
    </citation>
    <scope>NUCLEOTIDE SEQUENCE</scope>
    <source>
        <strain evidence="1">YIT12824</strain>
    </source>
</reference>
<evidence type="ECO:0000313" key="1">
    <source>
        <dbReference type="EMBL" id="MCB4880129.1"/>
    </source>
</evidence>
<dbReference type="Proteomes" id="UP001197735">
    <property type="component" value="Unassembled WGS sequence"/>
</dbReference>
<proteinExistence type="predicted"/>
<gene>
    <name evidence="1" type="ORF">KZP06_05220</name>
</gene>
<dbReference type="AlphaFoldDB" id="A0AAW4TRG3"/>
<comment type="caution">
    <text evidence="1">The sequence shown here is derived from an EMBL/GenBank/DDBJ whole genome shotgun (WGS) entry which is preliminary data.</text>
</comment>